<evidence type="ECO:0000256" key="10">
    <source>
        <dbReference type="RuleBase" id="RU003946"/>
    </source>
</evidence>
<reference evidence="18 19" key="1">
    <citation type="journal article" date="2018" name="BMC Genomics">
        <title>Genomic evidence for intraspecific hybridization in a clonal and extremely halotolerant yeast.</title>
        <authorList>
            <person name="Gostincar C."/>
            <person name="Stajich J.E."/>
            <person name="Zupancic J."/>
            <person name="Zalar P."/>
            <person name="Gunde-Cimerman N."/>
        </authorList>
    </citation>
    <scope>NUCLEOTIDE SEQUENCE [LARGE SCALE GENOMIC DNA]</scope>
    <source>
        <strain evidence="17 19">EXF-6651</strain>
        <strain evidence="15 21">EXF-6654</strain>
        <strain evidence="14 20">EXF-6656</strain>
        <strain evidence="16 18">EXF-6669</strain>
    </source>
</reference>
<dbReference type="Gene3D" id="3.40.720.10">
    <property type="entry name" value="Alkaline Phosphatase, subunit A"/>
    <property type="match status" value="1"/>
</dbReference>
<dbReference type="Proteomes" id="UP000282582">
    <property type="component" value="Unassembled WGS sequence"/>
</dbReference>
<feature type="binding site" evidence="9">
    <location>
        <position position="452"/>
    </location>
    <ligand>
        <name>Zn(2+)</name>
        <dbReference type="ChEBI" id="CHEBI:29105"/>
        <label>2</label>
    </ligand>
</feature>
<feature type="signal peptide" evidence="13">
    <location>
        <begin position="1"/>
        <end position="23"/>
    </location>
</feature>
<evidence type="ECO:0000256" key="12">
    <source>
        <dbReference type="SAM" id="Phobius"/>
    </source>
</evidence>
<name>A0A3M6X9Q8_HORWE</name>
<sequence length="667" mass="73176">MGPLRLVILDVFILAFHPRTSRLCELGNGSQPREVAYNTTIAISASTQDQSSTSVVNSTGAIMARGEEPLLQRTGSQQGSQDGIEEEDALLTGQRSTRQNGAHQYAKSRWREIGLFAWSLIATVAVIILAVLYQHKQAEHPQQQDGKSGLPGGKRNLIFMVSDGMGPTSLALTREWRQYTEQLPYDDTLLLDEHLIGQSRTRSSSSLVTDSAAGATAFSCGQKSYNGAISILPDHTPCGSVMEAAKRMGYTTGLVVTTRLTDATPAVFASHVRRREMEDEIATQMVGVDHPLGRMVDLMFGGGRCHFLPNGTDGSCRADDRDVIKEATGEGWNYIDSREDFDNLGSSAELPLMGLFAGGDVPYEIDRRFQDAQYPSLAESARSALEILSAATKDTEQGFFVMIEGSRIDHAGHGNDPAAQVHEVLAYDRTMAAVLDFINDSTVPTLMVSTSDHETGGLAAARQLHTEYPEYNWYPGVLANASHSAEWAAHEWHEYLRSKHEAGVSELLHTETVAAKAFLTSLVRKSLGIEDASDDEMDGLMDNPDIAAYVFADMISRRAQTGWSTHGHSGADVNIYTSDKKMAKALVGNHENTEVGDFLRTYLSADDEVEAVTKELREHMSSLPTEQLEAWMGSVPNESERLDGQDHLNRYHGDHRKRYARCDACSL</sequence>
<organism evidence="14 20">
    <name type="scientific">Hortaea werneckii</name>
    <name type="common">Black yeast</name>
    <name type="synonym">Cladosporium werneckii</name>
    <dbReference type="NCBI Taxonomy" id="91943"/>
    <lineage>
        <taxon>Eukaryota</taxon>
        <taxon>Fungi</taxon>
        <taxon>Dikarya</taxon>
        <taxon>Ascomycota</taxon>
        <taxon>Pezizomycotina</taxon>
        <taxon>Dothideomycetes</taxon>
        <taxon>Dothideomycetidae</taxon>
        <taxon>Mycosphaerellales</taxon>
        <taxon>Teratosphaeriaceae</taxon>
        <taxon>Hortaea</taxon>
    </lineage>
</organism>
<dbReference type="PRINTS" id="PR00113">
    <property type="entry name" value="ALKPHPHTASE"/>
</dbReference>
<evidence type="ECO:0000313" key="20">
    <source>
        <dbReference type="Proteomes" id="UP000281245"/>
    </source>
</evidence>
<gene>
    <name evidence="17" type="ORF">D0866_00707</name>
    <name evidence="16" type="ORF">D0867_00700</name>
    <name evidence="15" type="ORF">D0868_05505</name>
    <name evidence="14" type="ORF">D0869_02297</name>
</gene>
<comment type="similarity">
    <text evidence="1 10">Belongs to the alkaline phosphatase family.</text>
</comment>
<keyword evidence="6 9" id="KW-0862">Zinc</keyword>
<evidence type="ECO:0000256" key="6">
    <source>
        <dbReference type="ARBA" id="ARBA00022833"/>
    </source>
</evidence>
<dbReference type="PROSITE" id="PS00123">
    <property type="entry name" value="ALKALINE_PHOSPHATASE"/>
    <property type="match status" value="1"/>
</dbReference>
<dbReference type="Proteomes" id="UP000271337">
    <property type="component" value="Unassembled WGS sequence"/>
</dbReference>
<dbReference type="InterPro" id="IPR017850">
    <property type="entry name" value="Alkaline_phosphatase_core_sf"/>
</dbReference>
<evidence type="ECO:0000256" key="13">
    <source>
        <dbReference type="SAM" id="SignalP"/>
    </source>
</evidence>
<evidence type="ECO:0000313" key="19">
    <source>
        <dbReference type="Proteomes" id="UP000276864"/>
    </source>
</evidence>
<evidence type="ECO:0000313" key="17">
    <source>
        <dbReference type="EMBL" id="RMY41259.1"/>
    </source>
</evidence>
<evidence type="ECO:0000313" key="15">
    <source>
        <dbReference type="EMBL" id="RMY07131.1"/>
    </source>
</evidence>
<dbReference type="Pfam" id="PF00245">
    <property type="entry name" value="Alk_phosphatase"/>
    <property type="match status" value="1"/>
</dbReference>
<keyword evidence="12" id="KW-0812">Transmembrane</keyword>
<accession>A0A3M6X9Q8</accession>
<feature type="binding site" evidence="9">
    <location>
        <position position="453"/>
    </location>
    <ligand>
        <name>Zn(2+)</name>
        <dbReference type="ChEBI" id="CHEBI:29105"/>
        <label>2</label>
    </ligand>
</feature>
<protein>
    <recommendedName>
        <fullName evidence="2 11">Alkaline phosphatase</fullName>
        <ecNumber evidence="2 11">3.1.3.1</ecNumber>
    </recommendedName>
</protein>
<keyword evidence="3" id="KW-0597">Phosphoprotein</keyword>
<feature type="binding site" evidence="9">
    <location>
        <position position="163"/>
    </location>
    <ligand>
        <name>Zn(2+)</name>
        <dbReference type="ChEBI" id="CHEBI:29105"/>
        <label>2</label>
    </ligand>
</feature>
<comment type="cofactor">
    <cofactor evidence="9">
        <name>Zn(2+)</name>
        <dbReference type="ChEBI" id="CHEBI:29105"/>
    </cofactor>
    <text evidence="9">Binds 2 Zn(2+) ions.</text>
</comment>
<feature type="binding site" evidence="9">
    <location>
        <position position="264"/>
    </location>
    <ligand>
        <name>Mg(2+)</name>
        <dbReference type="ChEBI" id="CHEBI:18420"/>
    </ligand>
</feature>
<feature type="transmembrane region" description="Helical" evidence="12">
    <location>
        <begin position="113"/>
        <end position="133"/>
    </location>
</feature>
<dbReference type="Proteomes" id="UP000276864">
    <property type="component" value="Unassembled WGS sequence"/>
</dbReference>
<comment type="cofactor">
    <cofactor evidence="9">
        <name>Mg(2+)</name>
        <dbReference type="ChEBI" id="CHEBI:18420"/>
    </cofactor>
    <text evidence="9">Binds 1 Mg(2+) ion.</text>
</comment>
<comment type="caution">
    <text evidence="14">The sequence shown here is derived from an EMBL/GenBank/DDBJ whole genome shotgun (WGS) entry which is preliminary data.</text>
</comment>
<dbReference type="PANTHER" id="PTHR11596:SF5">
    <property type="entry name" value="ALKALINE PHOSPHATASE"/>
    <property type="match status" value="1"/>
</dbReference>
<dbReference type="EMBL" id="QWIJ01000111">
    <property type="protein sequence ID" value="RMX87507.1"/>
    <property type="molecule type" value="Genomic_DNA"/>
</dbReference>
<feature type="active site" description="Phosphoserine intermediate" evidence="8">
    <location>
        <position position="211"/>
    </location>
</feature>
<evidence type="ECO:0000256" key="1">
    <source>
        <dbReference type="ARBA" id="ARBA00005984"/>
    </source>
</evidence>
<evidence type="ECO:0000256" key="2">
    <source>
        <dbReference type="ARBA" id="ARBA00012647"/>
    </source>
</evidence>
<dbReference type="GO" id="GO:0046872">
    <property type="term" value="F:metal ion binding"/>
    <property type="evidence" value="ECO:0007669"/>
    <property type="project" value="UniProtKB-KW"/>
</dbReference>
<feature type="chain" id="PRO_5044595155" description="Alkaline phosphatase" evidence="13">
    <location>
        <begin position="24"/>
        <end position="667"/>
    </location>
</feature>
<evidence type="ECO:0000313" key="14">
    <source>
        <dbReference type="EMBL" id="RMX87507.1"/>
    </source>
</evidence>
<dbReference type="OrthoDB" id="7392499at2759"/>
<dbReference type="GO" id="GO:0000329">
    <property type="term" value="C:fungal-type vacuole membrane"/>
    <property type="evidence" value="ECO:0007669"/>
    <property type="project" value="TreeGrafter"/>
</dbReference>
<feature type="binding site" evidence="9">
    <location>
        <position position="163"/>
    </location>
    <ligand>
        <name>Mg(2+)</name>
        <dbReference type="ChEBI" id="CHEBI:18420"/>
    </ligand>
</feature>
<dbReference type="EMBL" id="QWIK01000383">
    <property type="protein sequence ID" value="RMY07131.1"/>
    <property type="molecule type" value="Genomic_DNA"/>
</dbReference>
<dbReference type="Gene3D" id="1.10.60.40">
    <property type="match status" value="1"/>
</dbReference>
<keyword evidence="4 9" id="KW-0479">Metal-binding</keyword>
<dbReference type="GO" id="GO:0004035">
    <property type="term" value="F:alkaline phosphatase activity"/>
    <property type="evidence" value="ECO:0007669"/>
    <property type="project" value="UniProtKB-EC"/>
</dbReference>
<feature type="binding site" evidence="9">
    <location>
        <position position="262"/>
    </location>
    <ligand>
        <name>Mg(2+)</name>
        <dbReference type="ChEBI" id="CHEBI:18420"/>
    </ligand>
</feature>
<proteinExistence type="inferred from homology"/>
<dbReference type="PANTHER" id="PTHR11596">
    <property type="entry name" value="ALKALINE PHOSPHATASE"/>
    <property type="match status" value="1"/>
</dbReference>
<feature type="binding site" evidence="9">
    <location>
        <position position="413"/>
    </location>
    <ligand>
        <name>Zn(2+)</name>
        <dbReference type="ChEBI" id="CHEBI:29105"/>
        <label>2</label>
    </ligand>
</feature>
<evidence type="ECO:0000256" key="9">
    <source>
        <dbReference type="PIRSR" id="PIRSR601952-2"/>
    </source>
</evidence>
<evidence type="ECO:0000256" key="4">
    <source>
        <dbReference type="ARBA" id="ARBA00022723"/>
    </source>
</evidence>
<evidence type="ECO:0000313" key="16">
    <source>
        <dbReference type="EMBL" id="RMY25475.1"/>
    </source>
</evidence>
<evidence type="ECO:0000256" key="8">
    <source>
        <dbReference type="PIRSR" id="PIRSR601952-1"/>
    </source>
</evidence>
<keyword evidence="7 9" id="KW-0460">Magnesium</keyword>
<keyword evidence="12" id="KW-0472">Membrane</keyword>
<dbReference type="EMBL" id="QWIL01000033">
    <property type="protein sequence ID" value="RMY25475.1"/>
    <property type="molecule type" value="Genomic_DNA"/>
</dbReference>
<evidence type="ECO:0000313" key="21">
    <source>
        <dbReference type="Proteomes" id="UP000282582"/>
    </source>
</evidence>
<dbReference type="EMBL" id="QWIM01000035">
    <property type="protein sequence ID" value="RMY41259.1"/>
    <property type="molecule type" value="Genomic_DNA"/>
</dbReference>
<feature type="binding site" evidence="9">
    <location>
        <position position="409"/>
    </location>
    <ligand>
        <name>Zn(2+)</name>
        <dbReference type="ChEBI" id="CHEBI:29105"/>
        <label>2</label>
    </ligand>
</feature>
<keyword evidence="12" id="KW-1133">Transmembrane helix</keyword>
<dbReference type="AlphaFoldDB" id="A0A3M6X9Q8"/>
<comment type="catalytic activity">
    <reaction evidence="11">
        <text>a phosphate monoester + H2O = an alcohol + phosphate</text>
        <dbReference type="Rhea" id="RHEA:15017"/>
        <dbReference type="ChEBI" id="CHEBI:15377"/>
        <dbReference type="ChEBI" id="CHEBI:30879"/>
        <dbReference type="ChEBI" id="CHEBI:43474"/>
        <dbReference type="ChEBI" id="CHEBI:67140"/>
        <dbReference type="EC" id="3.1.3.1"/>
    </reaction>
</comment>
<dbReference type="SUPFAM" id="SSF53649">
    <property type="entry name" value="Alkaline phosphatase-like"/>
    <property type="match status" value="1"/>
</dbReference>
<evidence type="ECO:0000313" key="18">
    <source>
        <dbReference type="Proteomes" id="UP000271337"/>
    </source>
</evidence>
<dbReference type="CDD" id="cd16012">
    <property type="entry name" value="ALP"/>
    <property type="match status" value="1"/>
</dbReference>
<feature type="binding site" evidence="9">
    <location>
        <position position="404"/>
    </location>
    <ligand>
        <name>Mg(2+)</name>
        <dbReference type="ChEBI" id="CHEBI:18420"/>
    </ligand>
</feature>
<evidence type="ECO:0000256" key="5">
    <source>
        <dbReference type="ARBA" id="ARBA00022801"/>
    </source>
</evidence>
<evidence type="ECO:0000256" key="7">
    <source>
        <dbReference type="ARBA" id="ARBA00022842"/>
    </source>
</evidence>
<evidence type="ECO:0000256" key="3">
    <source>
        <dbReference type="ARBA" id="ARBA00022553"/>
    </source>
</evidence>
<dbReference type="EC" id="3.1.3.1" evidence="2 11"/>
<keyword evidence="13" id="KW-0732">Signal</keyword>
<dbReference type="InterPro" id="IPR001952">
    <property type="entry name" value="Alkaline_phosphatase"/>
</dbReference>
<dbReference type="FunFam" id="3.40.720.10:FF:000063">
    <property type="entry name" value="Alkaline phosphatase"/>
    <property type="match status" value="1"/>
</dbReference>
<feature type="binding site" evidence="9">
    <location>
        <position position="568"/>
    </location>
    <ligand>
        <name>Zn(2+)</name>
        <dbReference type="ChEBI" id="CHEBI:29105"/>
        <label>2</label>
    </ligand>
</feature>
<dbReference type="SMART" id="SM00098">
    <property type="entry name" value="alkPPc"/>
    <property type="match status" value="1"/>
</dbReference>
<keyword evidence="5 11" id="KW-0378">Hydrolase</keyword>
<evidence type="ECO:0000256" key="11">
    <source>
        <dbReference type="RuleBase" id="RU003947"/>
    </source>
</evidence>
<dbReference type="InterPro" id="IPR018299">
    <property type="entry name" value="Alkaline_phosphatase_AS"/>
</dbReference>
<dbReference type="Proteomes" id="UP000281245">
    <property type="component" value="Unassembled WGS sequence"/>
</dbReference>